<reference evidence="5 6" key="1">
    <citation type="submission" date="2015-04" db="EMBL/GenBank/DDBJ databases">
        <title>Draft genome sequence of bacteremic isolate Catabacter hongkongensis type strain HKU16T.</title>
        <authorList>
            <person name="Lau S.K."/>
            <person name="Teng J.L."/>
            <person name="Huang Y."/>
            <person name="Curreem S.O."/>
            <person name="Tsui S.K."/>
            <person name="Woo P.C."/>
        </authorList>
    </citation>
    <scope>NUCLEOTIDE SEQUENCE [LARGE SCALE GENOMIC DNA]</scope>
    <source>
        <strain evidence="5 6">HKU16</strain>
    </source>
</reference>
<feature type="transmembrane region" description="Helical" evidence="3">
    <location>
        <begin position="6"/>
        <end position="24"/>
    </location>
</feature>
<sequence length="432" mass="48267">MGYINVSLEIWGSLLTLIIAICLMIGKKSKSRQNRLFLRILICNIVILASDAAAWLSKGSPDPANYWMVRIANFLVFSFGYLLLTAFTNYLTNYIGQKTNVSYAPLRAVQVMCVVAVLFVVISQFNHMFYSFDGNNLYHRESYFWVSQIWGIVGLCINAGLLIRYRKSMERIELIAFSSYIILPVAAMCIQIFVYGIALLNLATTISILIIFLFIQEEQARRIRQREAELADAKVSIMLSQIQPHFLCNSLAAIKQLCDIEPEQAKEAVVEFSNYLRGNLDALTAKGCIPFEREMIQVKSYLSLEQKRFGDILKVVYDLRAQSFLIPPLTVQPIVENAVRHGITKKEDGGTVTISTCETQESFVITVSDDGAGFRVPDRDDGGSHLGLENVTKRVKDICGGEVVVNSLRNQGTTVTITIPKGDGECGALPRC</sequence>
<evidence type="ECO:0000256" key="1">
    <source>
        <dbReference type="ARBA" id="ARBA00022777"/>
    </source>
</evidence>
<feature type="domain" description="Histidine kinase" evidence="4">
    <location>
        <begin position="334"/>
        <end position="423"/>
    </location>
</feature>
<evidence type="ECO:0000256" key="3">
    <source>
        <dbReference type="SAM" id="Phobius"/>
    </source>
</evidence>
<dbReference type="Pfam" id="PF06580">
    <property type="entry name" value="His_kinase"/>
    <property type="match status" value="1"/>
</dbReference>
<feature type="transmembrane region" description="Helical" evidence="3">
    <location>
        <begin position="104"/>
        <end position="122"/>
    </location>
</feature>
<dbReference type="SUPFAM" id="SSF55874">
    <property type="entry name" value="ATPase domain of HSP90 chaperone/DNA topoisomerase II/histidine kinase"/>
    <property type="match status" value="1"/>
</dbReference>
<dbReference type="PANTHER" id="PTHR34220">
    <property type="entry name" value="SENSOR HISTIDINE KINASE YPDA"/>
    <property type="match status" value="1"/>
</dbReference>
<evidence type="ECO:0000259" key="4">
    <source>
        <dbReference type="PROSITE" id="PS50109"/>
    </source>
</evidence>
<evidence type="ECO:0000313" key="6">
    <source>
        <dbReference type="Proteomes" id="UP000034076"/>
    </source>
</evidence>
<feature type="transmembrane region" description="Helical" evidence="3">
    <location>
        <begin position="142"/>
        <end position="162"/>
    </location>
</feature>
<protein>
    <submittedName>
        <fullName evidence="5">Autolysis histidine kinase LytS</fullName>
    </submittedName>
</protein>
<keyword evidence="3" id="KW-1133">Transmembrane helix</keyword>
<dbReference type="STRING" id="270498.CHK_1821"/>
<dbReference type="EMBL" id="LAYJ01000102">
    <property type="protein sequence ID" value="KKI50706.1"/>
    <property type="molecule type" value="Genomic_DNA"/>
</dbReference>
<dbReference type="Proteomes" id="UP000034076">
    <property type="component" value="Unassembled WGS sequence"/>
</dbReference>
<proteinExistence type="predicted"/>
<organism evidence="5 6">
    <name type="scientific">Christensenella hongkongensis</name>
    <dbReference type="NCBI Taxonomy" id="270498"/>
    <lineage>
        <taxon>Bacteria</taxon>
        <taxon>Bacillati</taxon>
        <taxon>Bacillota</taxon>
        <taxon>Clostridia</taxon>
        <taxon>Christensenellales</taxon>
        <taxon>Christensenellaceae</taxon>
        <taxon>Christensenella</taxon>
    </lineage>
</organism>
<keyword evidence="3" id="KW-0472">Membrane</keyword>
<dbReference type="Gene3D" id="3.30.565.10">
    <property type="entry name" value="Histidine kinase-like ATPase, C-terminal domain"/>
    <property type="match status" value="1"/>
</dbReference>
<dbReference type="AlphaFoldDB" id="A0A0M2NIB4"/>
<evidence type="ECO:0000256" key="2">
    <source>
        <dbReference type="ARBA" id="ARBA00023012"/>
    </source>
</evidence>
<dbReference type="InterPro" id="IPR050640">
    <property type="entry name" value="Bact_2-comp_sensor_kinase"/>
</dbReference>
<dbReference type="PROSITE" id="PS50109">
    <property type="entry name" value="HIS_KIN"/>
    <property type="match status" value="1"/>
</dbReference>
<dbReference type="InterPro" id="IPR005467">
    <property type="entry name" value="His_kinase_dom"/>
</dbReference>
<feature type="transmembrane region" description="Helical" evidence="3">
    <location>
        <begin position="36"/>
        <end position="55"/>
    </location>
</feature>
<gene>
    <name evidence="5" type="ORF">CHK_1821</name>
</gene>
<feature type="transmembrane region" description="Helical" evidence="3">
    <location>
        <begin position="199"/>
        <end position="216"/>
    </location>
</feature>
<dbReference type="Pfam" id="PF02518">
    <property type="entry name" value="HATPase_c"/>
    <property type="match status" value="1"/>
</dbReference>
<dbReference type="GO" id="GO:0000155">
    <property type="term" value="F:phosphorelay sensor kinase activity"/>
    <property type="evidence" value="ECO:0007669"/>
    <property type="project" value="InterPro"/>
</dbReference>
<dbReference type="PANTHER" id="PTHR34220:SF7">
    <property type="entry name" value="SENSOR HISTIDINE KINASE YPDA"/>
    <property type="match status" value="1"/>
</dbReference>
<evidence type="ECO:0000313" key="5">
    <source>
        <dbReference type="EMBL" id="KKI50706.1"/>
    </source>
</evidence>
<feature type="transmembrane region" description="Helical" evidence="3">
    <location>
        <begin position="67"/>
        <end position="92"/>
    </location>
</feature>
<dbReference type="GO" id="GO:0016020">
    <property type="term" value="C:membrane"/>
    <property type="evidence" value="ECO:0007669"/>
    <property type="project" value="InterPro"/>
</dbReference>
<dbReference type="InterPro" id="IPR010559">
    <property type="entry name" value="Sig_transdc_His_kin_internal"/>
</dbReference>
<dbReference type="InterPro" id="IPR003594">
    <property type="entry name" value="HATPase_dom"/>
</dbReference>
<name>A0A0M2NIB4_9FIRM</name>
<accession>A0A0M2NIB4</accession>
<dbReference type="SMART" id="SM00387">
    <property type="entry name" value="HATPase_c"/>
    <property type="match status" value="1"/>
</dbReference>
<keyword evidence="1 5" id="KW-0418">Kinase</keyword>
<feature type="transmembrane region" description="Helical" evidence="3">
    <location>
        <begin position="174"/>
        <end position="193"/>
    </location>
</feature>
<keyword evidence="2" id="KW-0902">Two-component regulatory system</keyword>
<keyword evidence="1 5" id="KW-0808">Transferase</keyword>
<keyword evidence="3" id="KW-0812">Transmembrane</keyword>
<comment type="caution">
    <text evidence="5">The sequence shown here is derived from an EMBL/GenBank/DDBJ whole genome shotgun (WGS) entry which is preliminary data.</text>
</comment>
<keyword evidence="6" id="KW-1185">Reference proteome</keyword>
<dbReference type="InterPro" id="IPR036890">
    <property type="entry name" value="HATPase_C_sf"/>
</dbReference>